<dbReference type="Gene3D" id="3.60.15.10">
    <property type="entry name" value="Ribonuclease Z/Hydroxyacylglutathione hydrolase-like"/>
    <property type="match status" value="1"/>
</dbReference>
<dbReference type="Pfam" id="PF13483">
    <property type="entry name" value="Lactamase_B_3"/>
    <property type="match status" value="1"/>
</dbReference>
<dbReference type="SUPFAM" id="SSF56281">
    <property type="entry name" value="Metallo-hydrolase/oxidoreductase"/>
    <property type="match status" value="1"/>
</dbReference>
<dbReference type="AlphaFoldDB" id="A0A382NA58"/>
<dbReference type="EMBL" id="UINC01099086">
    <property type="protein sequence ID" value="SVC58084.1"/>
    <property type="molecule type" value="Genomic_DNA"/>
</dbReference>
<feature type="non-terminal residue" evidence="1">
    <location>
        <position position="117"/>
    </location>
</feature>
<accession>A0A382NA58</accession>
<gene>
    <name evidence="1" type="ORF">METZ01_LOCUS310938</name>
</gene>
<evidence type="ECO:0000313" key="1">
    <source>
        <dbReference type="EMBL" id="SVC58084.1"/>
    </source>
</evidence>
<sequence>MHPFEDLVVPTGAVGIHWFGQSSFGLKSPGGTIVQVDPYYPRERPADNFIHSRRPLDETSLRTDYVLLTHDHGDHTCLESIDRLRGAYPDVRFVGPPESAERLRGAGIDDASITAVT</sequence>
<dbReference type="InterPro" id="IPR036866">
    <property type="entry name" value="RibonucZ/Hydroxyglut_hydro"/>
</dbReference>
<reference evidence="1" key="1">
    <citation type="submission" date="2018-05" db="EMBL/GenBank/DDBJ databases">
        <authorList>
            <person name="Lanie J.A."/>
            <person name="Ng W.-L."/>
            <person name="Kazmierczak K.M."/>
            <person name="Andrzejewski T.M."/>
            <person name="Davidsen T.M."/>
            <person name="Wayne K.J."/>
            <person name="Tettelin H."/>
            <person name="Glass J.I."/>
            <person name="Rusch D."/>
            <person name="Podicherti R."/>
            <person name="Tsui H.-C.T."/>
            <person name="Winkler M.E."/>
        </authorList>
    </citation>
    <scope>NUCLEOTIDE SEQUENCE</scope>
</reference>
<proteinExistence type="predicted"/>
<name>A0A382NA58_9ZZZZ</name>
<organism evidence="1">
    <name type="scientific">marine metagenome</name>
    <dbReference type="NCBI Taxonomy" id="408172"/>
    <lineage>
        <taxon>unclassified sequences</taxon>
        <taxon>metagenomes</taxon>
        <taxon>ecological metagenomes</taxon>
    </lineage>
</organism>
<protein>
    <recommendedName>
        <fullName evidence="2">Metallo-beta-lactamase domain-containing protein</fullName>
    </recommendedName>
</protein>
<evidence type="ECO:0008006" key="2">
    <source>
        <dbReference type="Google" id="ProtNLM"/>
    </source>
</evidence>